<keyword evidence="1" id="KW-0472">Membrane</keyword>
<evidence type="ECO:0000313" key="2">
    <source>
        <dbReference type="EMBL" id="SDW87177.1"/>
    </source>
</evidence>
<gene>
    <name evidence="2" type="ORF">SAMN05421782_107147</name>
</gene>
<name>A0AAX2DQB8_LISIV</name>
<feature type="transmembrane region" description="Helical" evidence="1">
    <location>
        <begin position="60"/>
        <end position="82"/>
    </location>
</feature>
<keyword evidence="1" id="KW-0812">Transmembrane</keyword>
<dbReference type="RefSeq" id="WP_038408944.1">
    <property type="nucleotide sequence ID" value="NZ_FNMX01000007.1"/>
</dbReference>
<organism evidence="2 3">
    <name type="scientific">Listeria ivanovii</name>
    <dbReference type="NCBI Taxonomy" id="1638"/>
    <lineage>
        <taxon>Bacteria</taxon>
        <taxon>Bacillati</taxon>
        <taxon>Bacillota</taxon>
        <taxon>Bacilli</taxon>
        <taxon>Bacillales</taxon>
        <taxon>Listeriaceae</taxon>
        <taxon>Listeria</taxon>
    </lineage>
</organism>
<dbReference type="Proteomes" id="UP000183610">
    <property type="component" value="Unassembled WGS sequence"/>
</dbReference>
<evidence type="ECO:0000256" key="1">
    <source>
        <dbReference type="SAM" id="Phobius"/>
    </source>
</evidence>
<protein>
    <submittedName>
        <fullName evidence="2">Uncharacterized protein</fullName>
    </submittedName>
</protein>
<feature type="transmembrane region" description="Helical" evidence="1">
    <location>
        <begin position="127"/>
        <end position="146"/>
    </location>
</feature>
<sequence>MKIFLTKIQHQLNQQVKFIFSTIATLLVIIMGSYIIGLTLLMIIITLLEKIPLLTKEPSISFTYFLNFFLCFILILITFIISRSVLKKYFFKYSIELFTKEDIKTKYDIFPLASFCMENLEVIKRQISHSSLIFALLGATILAVSINPNKIGEMFNDSTSSLVLAFPLAIIHINYFLSQPKHKIEQSYQKALYKKFSKFFD</sequence>
<reference evidence="2 3" key="1">
    <citation type="submission" date="2016-10" db="EMBL/GenBank/DDBJ databases">
        <authorList>
            <person name="Varghese N."/>
            <person name="Submissions S."/>
        </authorList>
    </citation>
    <scope>NUCLEOTIDE SEQUENCE [LARGE SCALE GENOMIC DNA]</scope>
    <source>
        <strain evidence="2 3">ATCC 49954</strain>
    </source>
</reference>
<comment type="caution">
    <text evidence="2">The sequence shown here is derived from an EMBL/GenBank/DDBJ whole genome shotgun (WGS) entry which is preliminary data.</text>
</comment>
<feature type="transmembrane region" description="Helical" evidence="1">
    <location>
        <begin position="20"/>
        <end position="48"/>
    </location>
</feature>
<keyword evidence="1" id="KW-1133">Transmembrane helix</keyword>
<proteinExistence type="predicted"/>
<evidence type="ECO:0000313" key="3">
    <source>
        <dbReference type="Proteomes" id="UP000183610"/>
    </source>
</evidence>
<dbReference type="EMBL" id="FNMX01000007">
    <property type="protein sequence ID" value="SDW87177.1"/>
    <property type="molecule type" value="Genomic_DNA"/>
</dbReference>
<feature type="transmembrane region" description="Helical" evidence="1">
    <location>
        <begin position="158"/>
        <end position="177"/>
    </location>
</feature>
<dbReference type="AlphaFoldDB" id="A0AAX2DQB8"/>
<accession>A0AAX2DQB8</accession>